<evidence type="ECO:0000256" key="2">
    <source>
        <dbReference type="ARBA" id="ARBA00023315"/>
    </source>
</evidence>
<organism evidence="4 5">
    <name type="scientific">Stenotrophomonas pictorum JCM 9942</name>
    <dbReference type="NCBI Taxonomy" id="1236960"/>
    <lineage>
        <taxon>Bacteria</taxon>
        <taxon>Pseudomonadati</taxon>
        <taxon>Pseudomonadota</taxon>
        <taxon>Gammaproteobacteria</taxon>
        <taxon>Lysobacterales</taxon>
        <taxon>Lysobacteraceae</taxon>
        <taxon>Stenotrophomonas</taxon>
    </lineage>
</organism>
<keyword evidence="5" id="KW-1185">Reference proteome</keyword>
<dbReference type="PROSITE" id="PS51186">
    <property type="entry name" value="GNAT"/>
    <property type="match status" value="1"/>
</dbReference>
<sequence length="173" mass="19596">MDNRYTLRRATADDADTLSALATRTFVETFGHLYPPEDLQAFLDEAYPAARQRVILEHPDYAVWLLECDGVAVGHAAAGPCGLPHPQVRPGDGELKRLYLLQGHQNGGWGSRLFQAALAWLEREGPRTLWIGVWSENFGAQRFYGRHGFEKAGEYEFPVGRVRDREFILRRSP</sequence>
<dbReference type="SUPFAM" id="SSF55729">
    <property type="entry name" value="Acyl-CoA N-acyltransferases (Nat)"/>
    <property type="match status" value="1"/>
</dbReference>
<keyword evidence="2" id="KW-0012">Acyltransferase</keyword>
<feature type="domain" description="N-acetyltransferase" evidence="3">
    <location>
        <begin position="5"/>
        <end position="173"/>
    </location>
</feature>
<keyword evidence="1 4" id="KW-0808">Transferase</keyword>
<dbReference type="Proteomes" id="UP000050836">
    <property type="component" value="Unassembled WGS sequence"/>
</dbReference>
<evidence type="ECO:0000259" key="3">
    <source>
        <dbReference type="PROSITE" id="PS51186"/>
    </source>
</evidence>
<name>A0A0R0AR40_9GAMM</name>
<dbReference type="AlphaFoldDB" id="A0A0R0AR40"/>
<dbReference type="InterPro" id="IPR000182">
    <property type="entry name" value="GNAT_dom"/>
</dbReference>
<gene>
    <name evidence="4" type="ORF">ARC78_07215</name>
</gene>
<evidence type="ECO:0000256" key="1">
    <source>
        <dbReference type="ARBA" id="ARBA00022679"/>
    </source>
</evidence>
<dbReference type="CDD" id="cd04301">
    <property type="entry name" value="NAT_SF"/>
    <property type="match status" value="1"/>
</dbReference>
<accession>A0A0R0AR40</accession>
<proteinExistence type="predicted"/>
<protein>
    <submittedName>
        <fullName evidence="4">Acetyltransferase</fullName>
    </submittedName>
</protein>
<dbReference type="InterPro" id="IPR016181">
    <property type="entry name" value="Acyl_CoA_acyltransferase"/>
</dbReference>
<dbReference type="PANTHER" id="PTHR43877:SF2">
    <property type="entry name" value="AMINOALKYLPHOSPHONATE N-ACETYLTRANSFERASE-RELATED"/>
    <property type="match status" value="1"/>
</dbReference>
<reference evidence="4 5" key="1">
    <citation type="submission" date="2015-10" db="EMBL/GenBank/DDBJ databases">
        <title>Genome sequencing and analysis of members of genus Stenotrophomonas.</title>
        <authorList>
            <person name="Patil P.P."/>
            <person name="Midha S."/>
            <person name="Patil P.B."/>
        </authorList>
    </citation>
    <scope>NUCLEOTIDE SEQUENCE [LARGE SCALE GENOMIC DNA]</scope>
    <source>
        <strain evidence="4 5">JCM 9942</strain>
    </source>
</reference>
<dbReference type="PANTHER" id="PTHR43877">
    <property type="entry name" value="AMINOALKYLPHOSPHONATE N-ACETYLTRANSFERASE-RELATED-RELATED"/>
    <property type="match status" value="1"/>
</dbReference>
<dbReference type="Pfam" id="PF00583">
    <property type="entry name" value="Acetyltransf_1"/>
    <property type="match status" value="1"/>
</dbReference>
<evidence type="ECO:0000313" key="4">
    <source>
        <dbReference type="EMBL" id="KRG43444.1"/>
    </source>
</evidence>
<comment type="caution">
    <text evidence="4">The sequence shown here is derived from an EMBL/GenBank/DDBJ whole genome shotgun (WGS) entry which is preliminary data.</text>
</comment>
<dbReference type="RefSeq" id="WP_054659723.1">
    <property type="nucleotide sequence ID" value="NZ_BAZI01000227.1"/>
</dbReference>
<evidence type="ECO:0000313" key="5">
    <source>
        <dbReference type="Proteomes" id="UP000050836"/>
    </source>
</evidence>
<dbReference type="EMBL" id="LLXS01000013">
    <property type="protein sequence ID" value="KRG43444.1"/>
    <property type="molecule type" value="Genomic_DNA"/>
</dbReference>
<dbReference type="GO" id="GO:0016747">
    <property type="term" value="F:acyltransferase activity, transferring groups other than amino-acyl groups"/>
    <property type="evidence" value="ECO:0007669"/>
    <property type="project" value="InterPro"/>
</dbReference>
<dbReference type="InterPro" id="IPR050832">
    <property type="entry name" value="Bact_Acetyltransf"/>
</dbReference>
<dbReference type="Gene3D" id="3.40.630.30">
    <property type="match status" value="1"/>
</dbReference>